<reference evidence="2 3" key="1">
    <citation type="submission" date="2018-03" db="EMBL/GenBank/DDBJ databases">
        <title>Adhaeribacter sp. HMF7605 Genome sequencing and assembly.</title>
        <authorList>
            <person name="Kang H."/>
            <person name="Kang J."/>
            <person name="Cha I."/>
            <person name="Kim H."/>
            <person name="Joh K."/>
        </authorList>
    </citation>
    <scope>NUCLEOTIDE SEQUENCE [LARGE SCALE GENOMIC DNA]</scope>
    <source>
        <strain evidence="2 3">HMF7605</strain>
    </source>
</reference>
<evidence type="ECO:0000256" key="1">
    <source>
        <dbReference type="SAM" id="MobiDB-lite"/>
    </source>
</evidence>
<proteinExistence type="predicted"/>
<dbReference type="AlphaFoldDB" id="A0A2T2YCN1"/>
<dbReference type="EMBL" id="PYFT01000001">
    <property type="protein sequence ID" value="PSR53254.1"/>
    <property type="molecule type" value="Genomic_DNA"/>
</dbReference>
<name>A0A2T2YCN1_9BACT</name>
<feature type="region of interest" description="Disordered" evidence="1">
    <location>
        <begin position="11"/>
        <end position="38"/>
    </location>
</feature>
<evidence type="ECO:0000313" key="3">
    <source>
        <dbReference type="Proteomes" id="UP000240357"/>
    </source>
</evidence>
<accession>A0A2T2YCN1</accession>
<comment type="caution">
    <text evidence="2">The sequence shown here is derived from an EMBL/GenBank/DDBJ whole genome shotgun (WGS) entry which is preliminary data.</text>
</comment>
<dbReference type="Proteomes" id="UP000240357">
    <property type="component" value="Unassembled WGS sequence"/>
</dbReference>
<evidence type="ECO:0000313" key="2">
    <source>
        <dbReference type="EMBL" id="PSR53254.1"/>
    </source>
</evidence>
<protein>
    <submittedName>
        <fullName evidence="2">Uncharacterized protein</fullName>
    </submittedName>
</protein>
<sequence>MAIKRFQYNMNENFSTPTAQAQPQETDQLKSQANQEQELRETMDEWIGQTKHQLLLKWGVPTVTASDGNGGEILKFDQLRRGLFSNGNYITVIHTYSFCIDKEQKIYTWKYNKQGRQGQ</sequence>
<organism evidence="2 3">
    <name type="scientific">Adhaeribacter arboris</name>
    <dbReference type="NCBI Taxonomy" id="2072846"/>
    <lineage>
        <taxon>Bacteria</taxon>
        <taxon>Pseudomonadati</taxon>
        <taxon>Bacteroidota</taxon>
        <taxon>Cytophagia</taxon>
        <taxon>Cytophagales</taxon>
        <taxon>Hymenobacteraceae</taxon>
        <taxon>Adhaeribacter</taxon>
    </lineage>
</organism>
<gene>
    <name evidence="2" type="ORF">AHMF7605_06775</name>
</gene>
<feature type="compositionally biased region" description="Polar residues" evidence="1">
    <location>
        <begin position="11"/>
        <end position="36"/>
    </location>
</feature>
<keyword evidence="3" id="KW-1185">Reference proteome</keyword>